<evidence type="ECO:0000313" key="2">
    <source>
        <dbReference type="EMBL" id="EJK48300.1"/>
    </source>
</evidence>
<accession>K0R684</accession>
<dbReference type="EMBL" id="AGNL01046028">
    <property type="protein sequence ID" value="EJK48300.1"/>
    <property type="molecule type" value="Genomic_DNA"/>
</dbReference>
<evidence type="ECO:0000256" key="1">
    <source>
        <dbReference type="SAM" id="MobiDB-lite"/>
    </source>
</evidence>
<evidence type="ECO:0000313" key="3">
    <source>
        <dbReference type="Proteomes" id="UP000266841"/>
    </source>
</evidence>
<feature type="region of interest" description="Disordered" evidence="1">
    <location>
        <begin position="1"/>
        <end position="70"/>
    </location>
</feature>
<sequence>HVGGPDAPRGGRFGQEYRDGCLRPDREDRRDAQEGEHGVAHRGSDQGRGRDRHGEGEGDGGSDGREGRVVGEWGSLVLPTGVVVPRKQQRNPVYRPFGTPISMCPLGRI</sequence>
<proteinExistence type="predicted"/>
<feature type="non-terminal residue" evidence="2">
    <location>
        <position position="1"/>
    </location>
</feature>
<dbReference type="Proteomes" id="UP000266841">
    <property type="component" value="Unassembled WGS sequence"/>
</dbReference>
<keyword evidence="3" id="KW-1185">Reference proteome</keyword>
<protein>
    <submittedName>
        <fullName evidence="2">Uncharacterized protein</fullName>
    </submittedName>
</protein>
<gene>
    <name evidence="2" type="ORF">THAOC_32918</name>
</gene>
<feature type="compositionally biased region" description="Basic and acidic residues" evidence="1">
    <location>
        <begin position="15"/>
        <end position="69"/>
    </location>
</feature>
<reference evidence="2 3" key="1">
    <citation type="journal article" date="2012" name="Genome Biol.">
        <title>Genome and low-iron response of an oceanic diatom adapted to chronic iron limitation.</title>
        <authorList>
            <person name="Lommer M."/>
            <person name="Specht M."/>
            <person name="Roy A.S."/>
            <person name="Kraemer L."/>
            <person name="Andreson R."/>
            <person name="Gutowska M.A."/>
            <person name="Wolf J."/>
            <person name="Bergner S.V."/>
            <person name="Schilhabel M.B."/>
            <person name="Klostermeier U.C."/>
            <person name="Beiko R.G."/>
            <person name="Rosenstiel P."/>
            <person name="Hippler M."/>
            <person name="Laroche J."/>
        </authorList>
    </citation>
    <scope>NUCLEOTIDE SEQUENCE [LARGE SCALE GENOMIC DNA]</scope>
    <source>
        <strain evidence="2 3">CCMP1005</strain>
    </source>
</reference>
<comment type="caution">
    <text evidence="2">The sequence shown here is derived from an EMBL/GenBank/DDBJ whole genome shotgun (WGS) entry which is preliminary data.</text>
</comment>
<organism evidence="2 3">
    <name type="scientific">Thalassiosira oceanica</name>
    <name type="common">Marine diatom</name>
    <dbReference type="NCBI Taxonomy" id="159749"/>
    <lineage>
        <taxon>Eukaryota</taxon>
        <taxon>Sar</taxon>
        <taxon>Stramenopiles</taxon>
        <taxon>Ochrophyta</taxon>
        <taxon>Bacillariophyta</taxon>
        <taxon>Coscinodiscophyceae</taxon>
        <taxon>Thalassiosirophycidae</taxon>
        <taxon>Thalassiosirales</taxon>
        <taxon>Thalassiosiraceae</taxon>
        <taxon>Thalassiosira</taxon>
    </lineage>
</organism>
<name>K0R684_THAOC</name>
<dbReference type="AlphaFoldDB" id="K0R684"/>